<feature type="transmembrane region" description="Helical" evidence="1">
    <location>
        <begin position="45"/>
        <end position="66"/>
    </location>
</feature>
<evidence type="ECO:0000313" key="2">
    <source>
        <dbReference type="EMBL" id="TQM39062.1"/>
    </source>
</evidence>
<reference evidence="2 3" key="1">
    <citation type="submission" date="2019-06" db="EMBL/GenBank/DDBJ databases">
        <title>Sequencing the genomes of 1000 actinobacteria strains.</title>
        <authorList>
            <person name="Klenk H.-P."/>
        </authorList>
    </citation>
    <scope>NUCLEOTIDE SEQUENCE [LARGE SCALE GENOMIC DNA]</scope>
    <source>
        <strain evidence="2 3">DSM 45511</strain>
    </source>
</reference>
<keyword evidence="1" id="KW-0472">Membrane</keyword>
<proteinExistence type="predicted"/>
<name>A0A543FZ01_9PSEU</name>
<organism evidence="2 3">
    <name type="scientific">Pseudonocardia cypriaca</name>
    <dbReference type="NCBI Taxonomy" id="882449"/>
    <lineage>
        <taxon>Bacteria</taxon>
        <taxon>Bacillati</taxon>
        <taxon>Actinomycetota</taxon>
        <taxon>Actinomycetes</taxon>
        <taxon>Pseudonocardiales</taxon>
        <taxon>Pseudonocardiaceae</taxon>
        <taxon>Pseudonocardia</taxon>
    </lineage>
</organism>
<feature type="transmembrane region" description="Helical" evidence="1">
    <location>
        <begin position="15"/>
        <end position="39"/>
    </location>
</feature>
<comment type="caution">
    <text evidence="2">The sequence shown here is derived from an EMBL/GenBank/DDBJ whole genome shotgun (WGS) entry which is preliminary data.</text>
</comment>
<dbReference type="AlphaFoldDB" id="A0A543FZ01"/>
<dbReference type="Pfam" id="PF10745">
    <property type="entry name" value="DUF2530"/>
    <property type="match status" value="1"/>
</dbReference>
<accession>A0A543FZ01</accession>
<keyword evidence="1" id="KW-0812">Transmembrane</keyword>
<keyword evidence="1" id="KW-1133">Transmembrane helix</keyword>
<protein>
    <submittedName>
        <fullName evidence="2">Uncharacterized protein DUF2530</fullName>
    </submittedName>
</protein>
<dbReference type="EMBL" id="VFPH01000002">
    <property type="protein sequence ID" value="TQM39062.1"/>
    <property type="molecule type" value="Genomic_DNA"/>
</dbReference>
<gene>
    <name evidence="2" type="ORF">FB388_6314</name>
</gene>
<evidence type="ECO:0000256" key="1">
    <source>
        <dbReference type="SAM" id="Phobius"/>
    </source>
</evidence>
<sequence length="83" mass="8650">MISPPPLPPRLSRPALVAVVGSALWLVAAALLLLAALAGLRPLDIWFTACLAGAFLGALGYGIFAWQRAAARRGSRTAQQGLE</sequence>
<dbReference type="Proteomes" id="UP000319818">
    <property type="component" value="Unassembled WGS sequence"/>
</dbReference>
<keyword evidence="3" id="KW-1185">Reference proteome</keyword>
<evidence type="ECO:0000313" key="3">
    <source>
        <dbReference type="Proteomes" id="UP000319818"/>
    </source>
</evidence>
<dbReference type="InterPro" id="IPR019681">
    <property type="entry name" value="DUF2530"/>
</dbReference>
<dbReference type="RefSeq" id="WP_142105812.1">
    <property type="nucleotide sequence ID" value="NZ_VFPH01000002.1"/>
</dbReference>